<dbReference type="Gene3D" id="3.90.550.10">
    <property type="entry name" value="Spore Coat Polysaccharide Biosynthesis Protein SpsA, Chain A"/>
    <property type="match status" value="1"/>
</dbReference>
<dbReference type="PANTHER" id="PTHR43685">
    <property type="entry name" value="GLYCOSYLTRANSFERASE"/>
    <property type="match status" value="1"/>
</dbReference>
<dbReference type="RefSeq" id="WP_206293956.1">
    <property type="nucleotide sequence ID" value="NZ_CP063458.1"/>
</dbReference>
<protein>
    <submittedName>
        <fullName evidence="2">Glycosyltransferase</fullName>
    </submittedName>
</protein>
<name>A0A7M2X0B5_9BACT</name>
<dbReference type="Proteomes" id="UP000593765">
    <property type="component" value="Chromosome"/>
</dbReference>
<proteinExistence type="predicted"/>
<evidence type="ECO:0000259" key="1">
    <source>
        <dbReference type="Pfam" id="PF00535"/>
    </source>
</evidence>
<dbReference type="InterPro" id="IPR001173">
    <property type="entry name" value="Glyco_trans_2-like"/>
</dbReference>
<sequence>MPVRFCIVTPSYNTRRYLGACIDSVLVQKYPHLDYLIMDGGSTDGSVELLKSYGDGVNVMPGSPRWISARDKGQSDAINRGFAQTSPRTGDEILGWLNSDDTLAPGTLKHVAGVFEANPDVDVVYGQATYIDARGKHISRCTHIEPFDRYRLLHISDFIVQPATFFRRRAFDAVGGVDVSLNWMMDWDLWIKFAKRGLKFVHTPRVLAHFRWLSENKTASGGTRRLDEIDACLARHGLPRPAFVQLERCHTYAVDAVKAATRGKLIASGKSLGQIATTLIKCPNAAFSLLHPHTWSVIWTGQVLRARAAAADRRREA</sequence>
<dbReference type="InterPro" id="IPR029044">
    <property type="entry name" value="Nucleotide-diphossugar_trans"/>
</dbReference>
<accession>A0A7M2X0B5</accession>
<dbReference type="InterPro" id="IPR050834">
    <property type="entry name" value="Glycosyltransf_2"/>
</dbReference>
<dbReference type="Pfam" id="PF00535">
    <property type="entry name" value="Glycos_transf_2"/>
    <property type="match status" value="1"/>
</dbReference>
<dbReference type="PANTHER" id="PTHR43685:SF2">
    <property type="entry name" value="GLYCOSYLTRANSFERASE 2-LIKE DOMAIN-CONTAINING PROTEIN"/>
    <property type="match status" value="1"/>
</dbReference>
<dbReference type="SUPFAM" id="SSF53448">
    <property type="entry name" value="Nucleotide-diphospho-sugar transferases"/>
    <property type="match status" value="1"/>
</dbReference>
<reference evidence="2 3" key="1">
    <citation type="submission" date="2020-10" db="EMBL/GenBank/DDBJ databases">
        <title>Wide distribution of Phycisphaera-like planctomycetes from WD2101 soil group in peatlands and genome analysis of the first cultivated representative.</title>
        <authorList>
            <person name="Dedysh S.N."/>
            <person name="Beletsky A.V."/>
            <person name="Ivanova A."/>
            <person name="Kulichevskaya I.S."/>
            <person name="Suzina N.E."/>
            <person name="Philippov D.A."/>
            <person name="Rakitin A.L."/>
            <person name="Mardanov A.V."/>
            <person name="Ravin N.V."/>
        </authorList>
    </citation>
    <scope>NUCLEOTIDE SEQUENCE [LARGE SCALE GENOMIC DNA]</scope>
    <source>
        <strain evidence="2 3">M1803</strain>
    </source>
</reference>
<feature type="domain" description="Glycosyltransferase 2-like" evidence="1">
    <location>
        <begin position="6"/>
        <end position="172"/>
    </location>
</feature>
<dbReference type="EMBL" id="CP063458">
    <property type="protein sequence ID" value="QOV90852.1"/>
    <property type="molecule type" value="Genomic_DNA"/>
</dbReference>
<keyword evidence="3" id="KW-1185">Reference proteome</keyword>
<evidence type="ECO:0000313" key="2">
    <source>
        <dbReference type="EMBL" id="QOV90852.1"/>
    </source>
</evidence>
<organism evidence="2 3">
    <name type="scientific">Humisphaera borealis</name>
    <dbReference type="NCBI Taxonomy" id="2807512"/>
    <lineage>
        <taxon>Bacteria</taxon>
        <taxon>Pseudomonadati</taxon>
        <taxon>Planctomycetota</taxon>
        <taxon>Phycisphaerae</taxon>
        <taxon>Tepidisphaerales</taxon>
        <taxon>Tepidisphaeraceae</taxon>
        <taxon>Humisphaera</taxon>
    </lineage>
</organism>
<gene>
    <name evidence="2" type="ORF">IPV69_05695</name>
</gene>
<dbReference type="CDD" id="cd06433">
    <property type="entry name" value="GT_2_WfgS_like"/>
    <property type="match status" value="1"/>
</dbReference>
<dbReference type="AlphaFoldDB" id="A0A7M2X0B5"/>
<dbReference type="KEGG" id="hbs:IPV69_05695"/>
<evidence type="ECO:0000313" key="3">
    <source>
        <dbReference type="Proteomes" id="UP000593765"/>
    </source>
</evidence>